<reference evidence="10 12" key="3">
    <citation type="submission" date="2020-03" db="EMBL/GenBank/DDBJ databases">
        <title>Soil Listeria distribution.</title>
        <authorList>
            <person name="Liao J."/>
            <person name="Wiedmann M."/>
        </authorList>
    </citation>
    <scope>NUCLEOTIDE SEQUENCE [LARGE SCALE GENOMIC DNA]</scope>
    <source>
        <strain evidence="10 12">FSL L7-1523</strain>
    </source>
</reference>
<dbReference type="GO" id="GO:0016740">
    <property type="term" value="F:transferase activity"/>
    <property type="evidence" value="ECO:0007669"/>
    <property type="project" value="UniProtKB-KW"/>
</dbReference>
<keyword evidence="4" id="KW-0598">Phosphotransferase system</keyword>
<dbReference type="AlphaFoldDB" id="A0A1S7FWY3"/>
<keyword evidence="1" id="KW-0813">Transport</keyword>
<accession>A0A1S7FWY3</accession>
<dbReference type="PROSITE" id="PS51095">
    <property type="entry name" value="PTS_EIIA_TYPE_3"/>
    <property type="match status" value="1"/>
</dbReference>
<evidence type="ECO:0000313" key="9">
    <source>
        <dbReference type="EMBL" id="AQY51923.1"/>
    </source>
</evidence>
<dbReference type="PANTHER" id="PTHR34382">
    <property type="entry name" value="PTS SYSTEM N,N'-DIACETYLCHITOBIOSE-SPECIFIC EIIA COMPONENT"/>
    <property type="match status" value="1"/>
</dbReference>
<keyword evidence="8" id="KW-0175">Coiled coil</keyword>
<feature type="binding site" evidence="6">
    <location>
        <position position="80"/>
    </location>
    <ligand>
        <name>Mg(2+)</name>
        <dbReference type="ChEBI" id="CHEBI:18420"/>
        <note>ligand shared between all trimeric partners</note>
    </ligand>
</feature>
<evidence type="ECO:0000256" key="4">
    <source>
        <dbReference type="ARBA" id="ARBA00022683"/>
    </source>
</evidence>
<evidence type="ECO:0000256" key="8">
    <source>
        <dbReference type="SAM" id="Coils"/>
    </source>
</evidence>
<evidence type="ECO:0000256" key="6">
    <source>
        <dbReference type="PIRSR" id="PIRSR000699-2"/>
    </source>
</evidence>
<gene>
    <name evidence="10" type="ORF">HB943_01310</name>
    <name evidence="9" type="ORF">UE46_13395</name>
</gene>
<feature type="modified residue" description="Phosphohistidine; by HPr" evidence="7">
    <location>
        <position position="77"/>
    </location>
</feature>
<dbReference type="GO" id="GO:0046872">
    <property type="term" value="F:metal ion binding"/>
    <property type="evidence" value="ECO:0007669"/>
    <property type="project" value="UniProtKB-KW"/>
</dbReference>
<dbReference type="PIRSF" id="PIRSF000699">
    <property type="entry name" value="PTS_IILac_III"/>
    <property type="match status" value="1"/>
</dbReference>
<keyword evidence="11" id="KW-1185">Reference proteome</keyword>
<keyword evidence="3" id="KW-0808">Transferase</keyword>
<protein>
    <submittedName>
        <fullName evidence="9">PTS beta-glucoside transporter subunit IIA</fullName>
    </submittedName>
    <submittedName>
        <fullName evidence="10">PTS lactose/cellobiose transporter subunit IIA</fullName>
    </submittedName>
</protein>
<dbReference type="Proteomes" id="UP000564536">
    <property type="component" value="Unassembled WGS sequence"/>
</dbReference>
<reference evidence="11" key="1">
    <citation type="submission" date="2015-03" db="EMBL/GenBank/DDBJ databases">
        <authorList>
            <person name="Ferrari E."/>
            <person name="Walter M.C."/>
            <person name="Huptas C."/>
            <person name="Scherer S."/>
            <person name="Mueller-Herbst S."/>
        </authorList>
    </citation>
    <scope>NUCLEOTIDE SEQUENCE [LARGE SCALE GENOMIC DNA]</scope>
    <source>
        <strain evidence="11">LWP01</strain>
    </source>
</reference>
<comment type="cofactor">
    <cofactor evidence="6">
        <name>Mg(2+)</name>
        <dbReference type="ChEBI" id="CHEBI:18420"/>
    </cofactor>
    <text evidence="6">Binds 1 Mg(2+) ion per trimer.</text>
</comment>
<dbReference type="KEGG" id="lwi:UE46_13395"/>
<sequence length="118" mass="13573">MDIHTEEAVVKLILHGGNTRNEAYAAIAAAENYKFEEATSHLQKAEVQFLEGHAWQTKLVSRRSSEHEVAPSFLLVHGQDHLMTAQAELNLAKQIVRQYQKQRELETRIEQLERNILK</sequence>
<dbReference type="Gene3D" id="1.20.58.80">
    <property type="entry name" value="Phosphotransferase system, lactose/cellobiose-type IIA subunit"/>
    <property type="match status" value="1"/>
</dbReference>
<keyword evidence="6" id="KW-0460">Magnesium</keyword>
<name>A0A1S7FWY3_9LIST</name>
<dbReference type="RefSeq" id="WP_036062700.1">
    <property type="nucleotide sequence ID" value="NZ_CP011102.1"/>
</dbReference>
<proteinExistence type="predicted"/>
<dbReference type="PANTHER" id="PTHR34382:SF7">
    <property type="entry name" value="PTS SYSTEM N,N'-DIACETYLCHITOBIOSE-SPECIFIC EIIA COMPONENT"/>
    <property type="match status" value="1"/>
</dbReference>
<dbReference type="SUPFAM" id="SSF46973">
    <property type="entry name" value="Enzyme IIa from lactose specific PTS, IIa-lac"/>
    <property type="match status" value="1"/>
</dbReference>
<evidence type="ECO:0000313" key="12">
    <source>
        <dbReference type="Proteomes" id="UP000564536"/>
    </source>
</evidence>
<evidence type="ECO:0000256" key="5">
    <source>
        <dbReference type="PIRSR" id="PIRSR000699-1"/>
    </source>
</evidence>
<feature type="active site" description="Tele-phosphohistidine intermediate" evidence="5">
    <location>
        <position position="77"/>
    </location>
</feature>
<dbReference type="EMBL" id="CP011102">
    <property type="protein sequence ID" value="AQY51923.1"/>
    <property type="molecule type" value="Genomic_DNA"/>
</dbReference>
<evidence type="ECO:0000256" key="3">
    <source>
        <dbReference type="ARBA" id="ARBA00022679"/>
    </source>
</evidence>
<organism evidence="9 11">
    <name type="scientific">Listeria weihenstephanensis</name>
    <dbReference type="NCBI Taxonomy" id="1006155"/>
    <lineage>
        <taxon>Bacteria</taxon>
        <taxon>Bacillati</taxon>
        <taxon>Bacillota</taxon>
        <taxon>Bacilli</taxon>
        <taxon>Bacillales</taxon>
        <taxon>Listeriaceae</taxon>
        <taxon>Listeria</taxon>
    </lineage>
</organism>
<dbReference type="Proteomes" id="UP000223060">
    <property type="component" value="Chromosome"/>
</dbReference>
<keyword evidence="6" id="KW-0479">Metal-binding</keyword>
<evidence type="ECO:0000256" key="1">
    <source>
        <dbReference type="ARBA" id="ARBA00022448"/>
    </source>
</evidence>
<evidence type="ECO:0000256" key="7">
    <source>
        <dbReference type="PROSITE-ProRule" id="PRU00418"/>
    </source>
</evidence>
<evidence type="ECO:0000313" key="11">
    <source>
        <dbReference type="Proteomes" id="UP000223060"/>
    </source>
</evidence>
<dbReference type="GO" id="GO:0009401">
    <property type="term" value="P:phosphoenolpyruvate-dependent sugar phosphotransferase system"/>
    <property type="evidence" value="ECO:0007669"/>
    <property type="project" value="UniProtKB-KW"/>
</dbReference>
<evidence type="ECO:0000313" key="10">
    <source>
        <dbReference type="EMBL" id="MBC1499221.1"/>
    </source>
</evidence>
<dbReference type="InterPro" id="IPR036542">
    <property type="entry name" value="PTS_IIA_lac/cel_sf"/>
</dbReference>
<dbReference type="EMBL" id="JAARRL010000002">
    <property type="protein sequence ID" value="MBC1499221.1"/>
    <property type="molecule type" value="Genomic_DNA"/>
</dbReference>
<dbReference type="Pfam" id="PF02255">
    <property type="entry name" value="PTS_IIA"/>
    <property type="match status" value="1"/>
</dbReference>
<feature type="coiled-coil region" evidence="8">
    <location>
        <begin position="82"/>
        <end position="115"/>
    </location>
</feature>
<dbReference type="InterPro" id="IPR003188">
    <property type="entry name" value="PTS_IIA_lac/cel"/>
</dbReference>
<reference evidence="9" key="2">
    <citation type="submission" date="2015-03" db="EMBL/GenBank/DDBJ databases">
        <authorList>
            <person name="Murphy D."/>
        </authorList>
    </citation>
    <scope>NUCLEOTIDE SEQUENCE [LARGE SCALE GENOMIC DNA]</scope>
    <source>
        <strain evidence="9">WS 4560</strain>
    </source>
</reference>
<evidence type="ECO:0000256" key="2">
    <source>
        <dbReference type="ARBA" id="ARBA00022597"/>
    </source>
</evidence>
<keyword evidence="2" id="KW-0762">Sugar transport</keyword>